<evidence type="ECO:0000313" key="4">
    <source>
        <dbReference type="Proteomes" id="UP000007800"/>
    </source>
</evidence>
<evidence type="ECO:0000256" key="1">
    <source>
        <dbReference type="SAM" id="MobiDB-lite"/>
    </source>
</evidence>
<feature type="signal peptide" evidence="2">
    <location>
        <begin position="1"/>
        <end position="37"/>
    </location>
</feature>
<feature type="compositionally biased region" description="Basic and acidic residues" evidence="1">
    <location>
        <begin position="130"/>
        <end position="141"/>
    </location>
</feature>
<evidence type="ECO:0000313" key="3">
    <source>
        <dbReference type="EMBL" id="EER03126.1"/>
    </source>
</evidence>
<evidence type="ECO:0000256" key="2">
    <source>
        <dbReference type="SAM" id="SignalP"/>
    </source>
</evidence>
<dbReference type="GeneID" id="9051869"/>
<accession>C5LJJ7</accession>
<dbReference type="AlphaFoldDB" id="C5LJJ7"/>
<name>C5LJJ7_PERM5</name>
<dbReference type="OMA" id="SSHHTWQ"/>
<keyword evidence="4" id="KW-1185">Reference proteome</keyword>
<gene>
    <name evidence="3" type="ORF">Pmar_PMAR023238</name>
</gene>
<reference evidence="3 4" key="1">
    <citation type="submission" date="2008-07" db="EMBL/GenBank/DDBJ databases">
        <authorList>
            <person name="El-Sayed N."/>
            <person name="Caler E."/>
            <person name="Inman J."/>
            <person name="Amedeo P."/>
            <person name="Hass B."/>
            <person name="Wortman J."/>
        </authorList>
    </citation>
    <scope>NUCLEOTIDE SEQUENCE [LARGE SCALE GENOMIC DNA]</scope>
    <source>
        <strain evidence="4">ATCC 50983 / TXsc</strain>
    </source>
</reference>
<organism evidence="4">
    <name type="scientific">Perkinsus marinus (strain ATCC 50983 / TXsc)</name>
    <dbReference type="NCBI Taxonomy" id="423536"/>
    <lineage>
        <taxon>Eukaryota</taxon>
        <taxon>Sar</taxon>
        <taxon>Alveolata</taxon>
        <taxon>Perkinsozoa</taxon>
        <taxon>Perkinsea</taxon>
        <taxon>Perkinsida</taxon>
        <taxon>Perkinsidae</taxon>
        <taxon>Perkinsus</taxon>
    </lineage>
</organism>
<protein>
    <submittedName>
        <fullName evidence="3">Uncharacterized protein</fullName>
    </submittedName>
</protein>
<feature type="region of interest" description="Disordered" evidence="1">
    <location>
        <begin position="106"/>
        <end position="148"/>
    </location>
</feature>
<feature type="chain" id="PRO_5002952465" evidence="2">
    <location>
        <begin position="38"/>
        <end position="148"/>
    </location>
</feature>
<dbReference type="InParanoid" id="C5LJJ7"/>
<keyword evidence="2" id="KW-0732">Signal</keyword>
<dbReference type="OrthoDB" id="10319875at2759"/>
<proteinExistence type="predicted"/>
<dbReference type="RefSeq" id="XP_002771310.1">
    <property type="nucleotide sequence ID" value="XM_002771264.1"/>
</dbReference>
<sequence>MYDTSSRPIFGGGRRRGSSIHLVFFLLILFIIAPASGWTGAGSDPIITSPSVNDGQMMNFIGKASVMQLGGPLVKPYHRGGIISNTPPSIIFLVLAVVLYSQGTTAAEEEEETAQHGSLQEAHDAPPGQFRRDGTSKDSSHHTWQLSL</sequence>
<dbReference type="EMBL" id="GG682453">
    <property type="protein sequence ID" value="EER03126.1"/>
    <property type="molecule type" value="Genomic_DNA"/>
</dbReference>
<dbReference type="Proteomes" id="UP000007800">
    <property type="component" value="Unassembled WGS sequence"/>
</dbReference>